<name>A0A7S2LE55_9STRA</name>
<dbReference type="EMBL" id="HBGY01027834">
    <property type="protein sequence ID" value="CAD9602663.1"/>
    <property type="molecule type" value="Transcribed_RNA"/>
</dbReference>
<protein>
    <submittedName>
        <fullName evidence="2">Uncharacterized protein</fullName>
    </submittedName>
</protein>
<dbReference type="AlphaFoldDB" id="A0A7S2LE55"/>
<accession>A0A7S2LE55</accession>
<organism evidence="2">
    <name type="scientific">Leptocylindrus danicus</name>
    <dbReference type="NCBI Taxonomy" id="163516"/>
    <lineage>
        <taxon>Eukaryota</taxon>
        <taxon>Sar</taxon>
        <taxon>Stramenopiles</taxon>
        <taxon>Ochrophyta</taxon>
        <taxon>Bacillariophyta</taxon>
        <taxon>Coscinodiscophyceae</taxon>
        <taxon>Chaetocerotophycidae</taxon>
        <taxon>Leptocylindrales</taxon>
        <taxon>Leptocylindraceae</taxon>
        <taxon>Leptocylindrus</taxon>
    </lineage>
</organism>
<proteinExistence type="predicted"/>
<reference evidence="2" key="1">
    <citation type="submission" date="2021-01" db="EMBL/GenBank/DDBJ databases">
        <authorList>
            <person name="Corre E."/>
            <person name="Pelletier E."/>
            <person name="Niang G."/>
            <person name="Scheremetjew M."/>
            <person name="Finn R."/>
            <person name="Kale V."/>
            <person name="Holt S."/>
            <person name="Cochrane G."/>
            <person name="Meng A."/>
            <person name="Brown T."/>
            <person name="Cohen L."/>
        </authorList>
    </citation>
    <scope>NUCLEOTIDE SEQUENCE</scope>
    <source>
        <strain evidence="2">B650</strain>
    </source>
</reference>
<evidence type="ECO:0000313" key="2">
    <source>
        <dbReference type="EMBL" id="CAD9602663.1"/>
    </source>
</evidence>
<gene>
    <name evidence="2" type="ORF">LDAN0321_LOCUS17219</name>
</gene>
<feature type="compositionally biased region" description="Polar residues" evidence="1">
    <location>
        <begin position="74"/>
        <end position="90"/>
    </location>
</feature>
<evidence type="ECO:0000256" key="1">
    <source>
        <dbReference type="SAM" id="MobiDB-lite"/>
    </source>
</evidence>
<feature type="region of interest" description="Disordered" evidence="1">
    <location>
        <begin position="61"/>
        <end position="90"/>
    </location>
</feature>
<sequence length="90" mass="9886">MDVKAALVDLEELNLIQIESLSRGTIEFAKNGMERLREQWIQLFDAELGAFSDNASPPYGTSAVVGERLDGSGKTRTSWPNGSEESNILN</sequence>